<dbReference type="PANTHER" id="PTHR34796">
    <property type="entry name" value="EXPRESSED PROTEIN"/>
    <property type="match status" value="1"/>
</dbReference>
<sequence length="158" mass="16917">MARDQPSDRDRDAAGRARNARPRDASGRPLPYGATGVPRDDDEDEELAPDEVFARAQELLDADRPFDAHDVLEGAWKAAPEDERLLWKGLAQLAVGLTHEQRGNARGAASLLRRGAGTAAEAPEAAARHGVDLTALAGWAAAREESGPDAPGLVLRRR</sequence>
<proteinExistence type="predicted"/>
<dbReference type="InterPro" id="IPR023203">
    <property type="entry name" value="TTHA0068_sf"/>
</dbReference>
<gene>
    <name evidence="2" type="ORF">WCD58_07800</name>
</gene>
<evidence type="ECO:0000313" key="2">
    <source>
        <dbReference type="EMBL" id="MEJ2861054.1"/>
    </source>
</evidence>
<protein>
    <submittedName>
        <fullName evidence="2">DUF309 domain-containing protein</fullName>
    </submittedName>
</protein>
<evidence type="ECO:0000256" key="1">
    <source>
        <dbReference type="SAM" id="MobiDB-lite"/>
    </source>
</evidence>
<dbReference type="RefSeq" id="WP_337701308.1">
    <property type="nucleotide sequence ID" value="NZ_JBBEGM010000002.1"/>
</dbReference>
<dbReference type="EMBL" id="JBBEGM010000002">
    <property type="protein sequence ID" value="MEJ2861054.1"/>
    <property type="molecule type" value="Genomic_DNA"/>
</dbReference>
<reference evidence="2 3" key="1">
    <citation type="submission" date="2024-03" db="EMBL/GenBank/DDBJ databases">
        <title>Actinomycetospora sp. OC33-EN07, a novel actinomycete isolated from wild orchid (Aerides multiflora).</title>
        <authorList>
            <person name="Suriyachadkun C."/>
        </authorList>
    </citation>
    <scope>NUCLEOTIDE SEQUENCE [LARGE SCALE GENOMIC DNA]</scope>
    <source>
        <strain evidence="2 3">OC33-EN07</strain>
    </source>
</reference>
<dbReference type="PANTHER" id="PTHR34796:SF1">
    <property type="entry name" value="EXPRESSED PROTEIN"/>
    <property type="match status" value="1"/>
</dbReference>
<dbReference type="InterPro" id="IPR005500">
    <property type="entry name" value="DUF309"/>
</dbReference>
<keyword evidence="3" id="KW-1185">Reference proteome</keyword>
<evidence type="ECO:0000313" key="3">
    <source>
        <dbReference type="Proteomes" id="UP001369736"/>
    </source>
</evidence>
<dbReference type="Gene3D" id="1.10.3450.10">
    <property type="entry name" value="TTHA0068-like"/>
    <property type="match status" value="1"/>
</dbReference>
<feature type="region of interest" description="Disordered" evidence="1">
    <location>
        <begin position="1"/>
        <end position="48"/>
    </location>
</feature>
<name>A0ABU8M112_9PSEU</name>
<feature type="compositionally biased region" description="Basic and acidic residues" evidence="1">
    <location>
        <begin position="1"/>
        <end position="26"/>
    </location>
</feature>
<dbReference type="SUPFAM" id="SSF140663">
    <property type="entry name" value="TTHA0068-like"/>
    <property type="match status" value="1"/>
</dbReference>
<dbReference type="Pfam" id="PF03745">
    <property type="entry name" value="DUF309"/>
    <property type="match status" value="1"/>
</dbReference>
<organism evidence="2 3">
    <name type="scientific">Actinomycetospora flava</name>
    <dbReference type="NCBI Taxonomy" id="3129232"/>
    <lineage>
        <taxon>Bacteria</taxon>
        <taxon>Bacillati</taxon>
        <taxon>Actinomycetota</taxon>
        <taxon>Actinomycetes</taxon>
        <taxon>Pseudonocardiales</taxon>
        <taxon>Pseudonocardiaceae</taxon>
        <taxon>Actinomycetospora</taxon>
    </lineage>
</organism>
<dbReference type="Proteomes" id="UP001369736">
    <property type="component" value="Unassembled WGS sequence"/>
</dbReference>
<accession>A0ABU8M112</accession>
<comment type="caution">
    <text evidence="2">The sequence shown here is derived from an EMBL/GenBank/DDBJ whole genome shotgun (WGS) entry which is preliminary data.</text>
</comment>